<dbReference type="GO" id="GO:0005886">
    <property type="term" value="C:plasma membrane"/>
    <property type="evidence" value="ECO:0007669"/>
    <property type="project" value="UniProtKB-SubCell"/>
</dbReference>
<dbReference type="Gene3D" id="3.10.580.10">
    <property type="entry name" value="CBS-domain"/>
    <property type="match status" value="1"/>
</dbReference>
<feature type="transmembrane region" description="Helical" evidence="10">
    <location>
        <begin position="153"/>
        <end position="172"/>
    </location>
</feature>
<dbReference type="GO" id="GO:0050660">
    <property type="term" value="F:flavin adenine dinucleotide binding"/>
    <property type="evidence" value="ECO:0007669"/>
    <property type="project" value="InterPro"/>
</dbReference>
<proteinExistence type="inferred from homology"/>
<reference evidence="12" key="1">
    <citation type="submission" date="2022-01" db="EMBL/GenBank/DDBJ databases">
        <title>Whole genome-based taxonomy of the Shewanellaceae.</title>
        <authorList>
            <person name="Martin-Rodriguez A.J."/>
        </authorList>
    </citation>
    <scope>NUCLEOTIDE SEQUENCE</scope>
    <source>
        <strain evidence="12">KCTC 23973</strain>
    </source>
</reference>
<dbReference type="InterPro" id="IPR036318">
    <property type="entry name" value="FAD-bd_PCMH-like_sf"/>
</dbReference>
<evidence type="ECO:0000256" key="4">
    <source>
        <dbReference type="ARBA" id="ARBA00022692"/>
    </source>
</evidence>
<evidence type="ECO:0000256" key="3">
    <source>
        <dbReference type="ARBA" id="ARBA00022475"/>
    </source>
</evidence>
<dbReference type="Pfam" id="PF03741">
    <property type="entry name" value="TerC"/>
    <property type="match status" value="1"/>
</dbReference>
<evidence type="ECO:0000256" key="7">
    <source>
        <dbReference type="ARBA" id="ARBA00023122"/>
    </source>
</evidence>
<comment type="caution">
    <text evidence="12">The sequence shown here is derived from an EMBL/GenBank/DDBJ whole genome shotgun (WGS) entry which is preliminary data.</text>
</comment>
<keyword evidence="4 10" id="KW-0812">Transmembrane</keyword>
<evidence type="ECO:0000256" key="10">
    <source>
        <dbReference type="SAM" id="Phobius"/>
    </source>
</evidence>
<evidence type="ECO:0000256" key="1">
    <source>
        <dbReference type="ARBA" id="ARBA00004651"/>
    </source>
</evidence>
<evidence type="ECO:0000256" key="6">
    <source>
        <dbReference type="ARBA" id="ARBA00022989"/>
    </source>
</evidence>
<feature type="domain" description="CBS" evidence="11">
    <location>
        <begin position="364"/>
        <end position="421"/>
    </location>
</feature>
<feature type="transmembrane region" description="Helical" evidence="10">
    <location>
        <begin position="120"/>
        <end position="141"/>
    </location>
</feature>
<dbReference type="Pfam" id="PF03471">
    <property type="entry name" value="CorC_HlyC"/>
    <property type="match status" value="1"/>
</dbReference>
<dbReference type="InterPro" id="IPR005170">
    <property type="entry name" value="Transptr-assoc_dom"/>
</dbReference>
<dbReference type="SUPFAM" id="SSF56176">
    <property type="entry name" value="FAD-binding/transporter-associated domain-like"/>
    <property type="match status" value="1"/>
</dbReference>
<accession>A0A9X1ZP84</accession>
<evidence type="ECO:0000313" key="12">
    <source>
        <dbReference type="EMBL" id="MCL1139401.1"/>
    </source>
</evidence>
<evidence type="ECO:0000256" key="8">
    <source>
        <dbReference type="ARBA" id="ARBA00023136"/>
    </source>
</evidence>
<dbReference type="InterPro" id="IPR044751">
    <property type="entry name" value="Ion_transp-like_CBS"/>
</dbReference>
<gene>
    <name evidence="12" type="ORF">L2740_12695</name>
</gene>
<dbReference type="AlphaFoldDB" id="A0A9X1ZP84"/>
<dbReference type="InterPro" id="IPR016169">
    <property type="entry name" value="FAD-bd_PCMH_sub2"/>
</dbReference>
<keyword evidence="8 10" id="KW-0472">Membrane</keyword>
<evidence type="ECO:0000256" key="2">
    <source>
        <dbReference type="ARBA" id="ARBA00006337"/>
    </source>
</evidence>
<keyword evidence="5" id="KW-0677">Repeat</keyword>
<dbReference type="PANTHER" id="PTHR22777">
    <property type="entry name" value="HEMOLYSIN-RELATED"/>
    <property type="match status" value="1"/>
</dbReference>
<dbReference type="PROSITE" id="PS51371">
    <property type="entry name" value="CBS"/>
    <property type="match status" value="2"/>
</dbReference>
<feature type="transmembrane region" description="Helical" evidence="10">
    <location>
        <begin position="47"/>
        <end position="69"/>
    </location>
</feature>
<evidence type="ECO:0000256" key="9">
    <source>
        <dbReference type="PROSITE-ProRule" id="PRU00703"/>
    </source>
</evidence>
<dbReference type="CDD" id="cd04590">
    <property type="entry name" value="CBS_pair_CorC_HlyC_assoc"/>
    <property type="match status" value="1"/>
</dbReference>
<dbReference type="InterPro" id="IPR046342">
    <property type="entry name" value="CBS_dom_sf"/>
</dbReference>
<feature type="domain" description="CBS" evidence="11">
    <location>
        <begin position="300"/>
        <end position="362"/>
    </location>
</feature>
<dbReference type="EMBL" id="JAKILB010000007">
    <property type="protein sequence ID" value="MCL1139401.1"/>
    <property type="molecule type" value="Genomic_DNA"/>
</dbReference>
<dbReference type="InterPro" id="IPR000644">
    <property type="entry name" value="CBS_dom"/>
</dbReference>
<dbReference type="RefSeq" id="WP_248950553.1">
    <property type="nucleotide sequence ID" value="NZ_JAKILB010000007.1"/>
</dbReference>
<sequence length="510" mass="56349">MEFLLEPQIWIGLITLIIIEIVLGIDNLVFIAILVKKLPPEQRDKARTIGLSLALIMRLGLLSIVSWLVTLTQPLFSIYDLSFSTRDLILIIGGLFLLFKATHELHERFEGDINQQQGANVYASFGVIIAQILALDAVFSLDSIITAVGMVDSLAVMMIAVIVSMIVMLLASKSITNFVNAHPTVIVLCLSFLLMIGFILVAEGFGFHIPKGYLYAAIGFSLLIEMFNQMISSSHAKHAERVPLRQRTTEAIFRLMGSKHYNQHDDDEDAEPTPVSFGDAEREMVTGVLSLSERNVRTVMTQRSETVWLNTEDSNDKIKQTIKNSRHQIFPVCTGSLDNLIGIVRSKDLLLGIEAGENLADIAAAFPAYIVPDSINVIRLLDGFRESRAGMAVLADEFGSIQGIVTLHDLLESIVGEFPDIGETPEISVCNDGWLVKGSTSLHDLEYRLETIGLIDKQQEYITVAGLLLALNSTIPKVSDVIEFAKLKFEIVEADEFKVSLVKVSHLPVN</sequence>
<dbReference type="InterPro" id="IPR005496">
    <property type="entry name" value="Integral_membrane_TerC"/>
</dbReference>
<comment type="subcellular location">
    <subcellularLocation>
        <location evidence="1">Cell membrane</location>
        <topology evidence="1">Multi-pass membrane protein</topology>
    </subcellularLocation>
</comment>
<dbReference type="PANTHER" id="PTHR22777:SF15">
    <property type="entry name" value="UPF0053 INNER MEMBRANE PROTEIN YOAE"/>
    <property type="match status" value="1"/>
</dbReference>
<evidence type="ECO:0000256" key="5">
    <source>
        <dbReference type="ARBA" id="ARBA00022737"/>
    </source>
</evidence>
<organism evidence="12 13">
    <name type="scientific">Shewanella pneumatophori</name>
    <dbReference type="NCBI Taxonomy" id="314092"/>
    <lineage>
        <taxon>Bacteria</taxon>
        <taxon>Pseudomonadati</taxon>
        <taxon>Pseudomonadota</taxon>
        <taxon>Gammaproteobacteria</taxon>
        <taxon>Alteromonadales</taxon>
        <taxon>Shewanellaceae</taxon>
        <taxon>Shewanella</taxon>
    </lineage>
</organism>
<comment type="similarity">
    <text evidence="2">Belongs to the UPF0053 family.</text>
</comment>
<dbReference type="Pfam" id="PF00571">
    <property type="entry name" value="CBS"/>
    <property type="match status" value="1"/>
</dbReference>
<feature type="transmembrane region" description="Helical" evidence="10">
    <location>
        <begin position="184"/>
        <end position="207"/>
    </location>
</feature>
<keyword evidence="6 10" id="KW-1133">Transmembrane helix</keyword>
<dbReference type="SMART" id="SM01091">
    <property type="entry name" value="CorC_HlyC"/>
    <property type="match status" value="1"/>
</dbReference>
<dbReference type="Gene3D" id="3.30.465.10">
    <property type="match status" value="1"/>
</dbReference>
<evidence type="ECO:0000259" key="11">
    <source>
        <dbReference type="PROSITE" id="PS51371"/>
    </source>
</evidence>
<keyword evidence="7 9" id="KW-0129">CBS domain</keyword>
<protein>
    <submittedName>
        <fullName evidence="12">TerC family protein</fullName>
    </submittedName>
</protein>
<feature type="transmembrane region" description="Helical" evidence="10">
    <location>
        <begin position="81"/>
        <end position="99"/>
    </location>
</feature>
<name>A0A9X1ZP84_9GAMM</name>
<keyword evidence="13" id="KW-1185">Reference proteome</keyword>
<keyword evidence="3" id="KW-1003">Cell membrane</keyword>
<evidence type="ECO:0000313" key="13">
    <source>
        <dbReference type="Proteomes" id="UP001139293"/>
    </source>
</evidence>
<feature type="transmembrane region" description="Helical" evidence="10">
    <location>
        <begin position="12"/>
        <end position="35"/>
    </location>
</feature>
<dbReference type="Proteomes" id="UP001139293">
    <property type="component" value="Unassembled WGS sequence"/>
</dbReference>
<dbReference type="SUPFAM" id="SSF54631">
    <property type="entry name" value="CBS-domain pair"/>
    <property type="match status" value="1"/>
</dbReference>